<feature type="compositionally biased region" description="Basic and acidic residues" evidence="1">
    <location>
        <begin position="728"/>
        <end position="738"/>
    </location>
</feature>
<protein>
    <submittedName>
        <fullName evidence="2">Uncharacterized protein</fullName>
    </submittedName>
</protein>
<accession>A0AAD6XXE9</accession>
<feature type="region of interest" description="Disordered" evidence="1">
    <location>
        <begin position="341"/>
        <end position="368"/>
    </location>
</feature>
<dbReference type="Gene3D" id="6.10.140.1020">
    <property type="match status" value="1"/>
</dbReference>
<name>A0AAD6XXE9_9AGAR</name>
<evidence type="ECO:0000313" key="3">
    <source>
        <dbReference type="Proteomes" id="UP001222325"/>
    </source>
</evidence>
<feature type="compositionally biased region" description="Low complexity" evidence="1">
    <location>
        <begin position="397"/>
        <end position="410"/>
    </location>
</feature>
<feature type="region of interest" description="Disordered" evidence="1">
    <location>
        <begin position="675"/>
        <end position="749"/>
    </location>
</feature>
<feature type="region of interest" description="Disordered" evidence="1">
    <location>
        <begin position="235"/>
        <end position="289"/>
    </location>
</feature>
<dbReference type="EMBL" id="JARJCN010000013">
    <property type="protein sequence ID" value="KAJ7095152.1"/>
    <property type="molecule type" value="Genomic_DNA"/>
</dbReference>
<evidence type="ECO:0000313" key="2">
    <source>
        <dbReference type="EMBL" id="KAJ7095152.1"/>
    </source>
</evidence>
<feature type="compositionally biased region" description="Polar residues" evidence="1">
    <location>
        <begin position="416"/>
        <end position="425"/>
    </location>
</feature>
<feature type="region of interest" description="Disordered" evidence="1">
    <location>
        <begin position="515"/>
        <end position="540"/>
    </location>
</feature>
<dbReference type="Proteomes" id="UP001222325">
    <property type="component" value="Unassembled WGS sequence"/>
</dbReference>
<feature type="region of interest" description="Disordered" evidence="1">
    <location>
        <begin position="564"/>
        <end position="583"/>
    </location>
</feature>
<organism evidence="2 3">
    <name type="scientific">Mycena belliarum</name>
    <dbReference type="NCBI Taxonomy" id="1033014"/>
    <lineage>
        <taxon>Eukaryota</taxon>
        <taxon>Fungi</taxon>
        <taxon>Dikarya</taxon>
        <taxon>Basidiomycota</taxon>
        <taxon>Agaricomycotina</taxon>
        <taxon>Agaricomycetes</taxon>
        <taxon>Agaricomycetidae</taxon>
        <taxon>Agaricales</taxon>
        <taxon>Marasmiineae</taxon>
        <taxon>Mycenaceae</taxon>
        <taxon>Mycena</taxon>
    </lineage>
</organism>
<feature type="compositionally biased region" description="Low complexity" evidence="1">
    <location>
        <begin position="431"/>
        <end position="440"/>
    </location>
</feature>
<feature type="compositionally biased region" description="Low complexity" evidence="1">
    <location>
        <begin position="235"/>
        <end position="247"/>
    </location>
</feature>
<reference evidence="2" key="1">
    <citation type="submission" date="2023-03" db="EMBL/GenBank/DDBJ databases">
        <title>Massive genome expansion in bonnet fungi (Mycena s.s.) driven by repeated elements and novel gene families across ecological guilds.</title>
        <authorList>
            <consortium name="Lawrence Berkeley National Laboratory"/>
            <person name="Harder C.B."/>
            <person name="Miyauchi S."/>
            <person name="Viragh M."/>
            <person name="Kuo A."/>
            <person name="Thoen E."/>
            <person name="Andreopoulos B."/>
            <person name="Lu D."/>
            <person name="Skrede I."/>
            <person name="Drula E."/>
            <person name="Henrissat B."/>
            <person name="Morin E."/>
            <person name="Kohler A."/>
            <person name="Barry K."/>
            <person name="LaButti K."/>
            <person name="Morin E."/>
            <person name="Salamov A."/>
            <person name="Lipzen A."/>
            <person name="Mereny Z."/>
            <person name="Hegedus B."/>
            <person name="Baldrian P."/>
            <person name="Stursova M."/>
            <person name="Weitz H."/>
            <person name="Taylor A."/>
            <person name="Grigoriev I.V."/>
            <person name="Nagy L.G."/>
            <person name="Martin F."/>
            <person name="Kauserud H."/>
        </authorList>
    </citation>
    <scope>NUCLEOTIDE SEQUENCE</scope>
    <source>
        <strain evidence="2">CBHHK173m</strain>
    </source>
</reference>
<proteinExistence type="predicted"/>
<evidence type="ECO:0000256" key="1">
    <source>
        <dbReference type="SAM" id="MobiDB-lite"/>
    </source>
</evidence>
<feature type="region of interest" description="Disordered" evidence="1">
    <location>
        <begin position="416"/>
        <end position="497"/>
    </location>
</feature>
<feature type="compositionally biased region" description="Basic and acidic residues" evidence="1">
    <location>
        <begin position="1"/>
        <end position="11"/>
    </location>
</feature>
<feature type="compositionally biased region" description="Polar residues" evidence="1">
    <location>
        <begin position="482"/>
        <end position="497"/>
    </location>
</feature>
<keyword evidence="3" id="KW-1185">Reference proteome</keyword>
<sequence>MSDEPPREDTHTATGHSSLQPALEPPQFSANLFAGPCFGDLTPTESSLATSPPDAPSPSPLLLDTFADSSLQATTRSPPNLIDLTSAQEFVSGGIPNFSSRPTPPCDSTHGLYNSLPISPIHLGLMRARRHSMCPTTGPTGFSVLTSTSLGRRASYTSRIPPLHEAESSNTSSALIMPNKESSLSGPFSRFGAEPDLQQLHCDRGGQHPELLTVAPQLDANEINMLNLNLTSSRYQPSSSLDQSSLSEDLTKPLPVGNLSGDSVGMLDIPVPSSSSPMNEPASPPTSSIAFPCPQPPLCDIDSWCNPSSSHSSTPQCSSPDISTAQDNLFSSTDMYIHSATSPPSSLVCSSPPSSSPEPALFSSSPPVTSDPCILFEDHHHSTILGPETDMLRYTTDSSPPSSSPPQDSSILMQSQVDSSLNQDHPPSPSSSPSQSSSPSAQFVEISEGSSSMPLDEGEVDSSVPSVDPPLETNLQFPELASPSNPTSLGTQISESSGSIETVAGGLDEPLSLLHKRKREEEELTAQPPNPKRATLASQKLQHKTLAKPFRSPAMKTPKALEPAVAPPLPKKESTPFEQPFNDSNLKKLKHRTQRAAGQFKSPLSLSTAGSSSVSASVRQTPTIQILERKVQILKRAVKIRNEGEAKTLESLVKKWTEAGREVAFEVWELVKDTQSTGGDGWGKESQGTGSGKRRFEDSWGWNGESGSKRIKAEETDQNWGWDSRPATGHDEEERSEPAVESVEEDKPQETLGTMLMRLGIAPSTLGWNDDKGEFVD</sequence>
<feature type="region of interest" description="Disordered" evidence="1">
    <location>
        <begin position="1"/>
        <end position="62"/>
    </location>
</feature>
<comment type="caution">
    <text evidence="2">The sequence shown here is derived from an EMBL/GenBank/DDBJ whole genome shotgun (WGS) entry which is preliminary data.</text>
</comment>
<dbReference type="AlphaFoldDB" id="A0AAD6XXE9"/>
<gene>
    <name evidence="2" type="ORF">B0H15DRAFT_94238</name>
</gene>
<feature type="compositionally biased region" description="Low complexity" evidence="1">
    <location>
        <begin position="341"/>
        <end position="367"/>
    </location>
</feature>
<feature type="region of interest" description="Disordered" evidence="1">
    <location>
        <begin position="391"/>
        <end position="410"/>
    </location>
</feature>